<dbReference type="GO" id="GO:0005886">
    <property type="term" value="C:plasma membrane"/>
    <property type="evidence" value="ECO:0007669"/>
    <property type="project" value="UniProtKB-SubCell"/>
</dbReference>
<dbReference type="NCBIfam" id="TIGR00328">
    <property type="entry name" value="flhB"/>
    <property type="match status" value="1"/>
</dbReference>
<dbReference type="Gene3D" id="6.10.250.2080">
    <property type="match status" value="1"/>
</dbReference>
<keyword evidence="14" id="KW-1185">Reference proteome</keyword>
<keyword evidence="11 12" id="KW-1006">Bacterial flagellum protein export</keyword>
<feature type="transmembrane region" description="Helical" evidence="12">
    <location>
        <begin position="165"/>
        <end position="185"/>
    </location>
</feature>
<dbReference type="AlphaFoldDB" id="A0A0H5SGD4"/>
<comment type="function">
    <text evidence="12">Required for formation of the rod structure in the basal body of the flagellar apparatus. Together with FliI and FliH, may constitute the export apparatus of flagellin.</text>
</comment>
<dbReference type="InterPro" id="IPR006135">
    <property type="entry name" value="T3SS_substrate_exporter"/>
</dbReference>
<dbReference type="Pfam" id="PF01312">
    <property type="entry name" value="Bac_export_2"/>
    <property type="match status" value="1"/>
</dbReference>
<feature type="transmembrane region" description="Helical" evidence="12">
    <location>
        <begin position="111"/>
        <end position="134"/>
    </location>
</feature>
<dbReference type="PANTHER" id="PTHR30531:SF12">
    <property type="entry name" value="FLAGELLAR BIOSYNTHETIC PROTEIN FLHB"/>
    <property type="match status" value="1"/>
</dbReference>
<dbReference type="Gene3D" id="3.40.1690.10">
    <property type="entry name" value="secretion proteins EscU"/>
    <property type="match status" value="1"/>
</dbReference>
<dbReference type="Proteomes" id="UP000236497">
    <property type="component" value="Unassembled WGS sequence"/>
</dbReference>
<reference evidence="13 14" key="1">
    <citation type="submission" date="2015-06" db="EMBL/GenBank/DDBJ databases">
        <authorList>
            <person name="Wibberg Daniel"/>
        </authorList>
    </citation>
    <scope>NUCLEOTIDE SEQUENCE [LARGE SCALE GENOMIC DNA]</scope>
    <source>
        <strain evidence="13 14">T3/55T</strain>
    </source>
</reference>
<evidence type="ECO:0000256" key="3">
    <source>
        <dbReference type="ARBA" id="ARBA00021622"/>
    </source>
</evidence>
<dbReference type="RefSeq" id="WP_242967577.1">
    <property type="nucleotide sequence ID" value="NZ_CVTD020000015.1"/>
</dbReference>
<evidence type="ECO:0000256" key="1">
    <source>
        <dbReference type="ARBA" id="ARBA00004651"/>
    </source>
</evidence>
<evidence type="ECO:0000313" key="14">
    <source>
        <dbReference type="Proteomes" id="UP000236497"/>
    </source>
</evidence>
<keyword evidence="8 12" id="KW-0653">Protein transport</keyword>
<comment type="similarity">
    <text evidence="2 12">Belongs to the type III secretion exporter family.</text>
</comment>
<proteinExistence type="inferred from homology"/>
<dbReference type="PANTHER" id="PTHR30531">
    <property type="entry name" value="FLAGELLAR BIOSYNTHETIC PROTEIN FLHB"/>
    <property type="match status" value="1"/>
</dbReference>
<dbReference type="FunFam" id="3.40.1690.10:FF:000001">
    <property type="entry name" value="Flagellar biosynthetic protein FlhB"/>
    <property type="match status" value="1"/>
</dbReference>
<keyword evidence="9 12" id="KW-1133">Transmembrane helix</keyword>
<feature type="transmembrane region" description="Helical" evidence="12">
    <location>
        <begin position="52"/>
        <end position="73"/>
    </location>
</feature>
<evidence type="ECO:0000256" key="12">
    <source>
        <dbReference type="RuleBase" id="RU364091"/>
    </source>
</evidence>
<dbReference type="InterPro" id="IPR029025">
    <property type="entry name" value="T3SS_substrate_exporter_C"/>
</dbReference>
<dbReference type="EMBL" id="CVTD020000015">
    <property type="protein sequence ID" value="CRZ34547.1"/>
    <property type="molecule type" value="Genomic_DNA"/>
</dbReference>
<sequence length="376" mass="42806">MEQYNKDLTNIKRLLPYRLQFFAEGAEKTEEPTAKKLSDARKEGQVARSKELTVSAELVTLFLALKIFIGYMGKNFIELFRGFFQDFGKALDGEFTVVMAEGLLRTSITKVILISLPMLAIAVAASFVIVLYQVKWKLSGKPLKPKFSKINPVNGFKKIFSLEKVVTLAVEVVKIIIIGYVAYSTLKKEWNTLLILYDMDLYQGIALIGKLVLDLGLKISMVFLAVGIADYIYQKFKFKKDMRMTKQEVKDEFKQAEGDPQVKRRIRSKMMEVSQRRMMQQVPQADVVITNPTHLAAAIKYDKEKAEAPILLAKGADYLAQKIKEIARENNVEIVENKPLARMLYYNVEVGAEIPPELYQMTAEVLAYVYKLKGKI</sequence>
<evidence type="ECO:0000256" key="10">
    <source>
        <dbReference type="ARBA" id="ARBA00023136"/>
    </source>
</evidence>
<feature type="transmembrane region" description="Helical" evidence="12">
    <location>
        <begin position="205"/>
        <end position="233"/>
    </location>
</feature>
<evidence type="ECO:0000256" key="11">
    <source>
        <dbReference type="ARBA" id="ARBA00023225"/>
    </source>
</evidence>
<dbReference type="GO" id="GO:0009306">
    <property type="term" value="P:protein secretion"/>
    <property type="evidence" value="ECO:0007669"/>
    <property type="project" value="InterPro"/>
</dbReference>
<evidence type="ECO:0000256" key="4">
    <source>
        <dbReference type="ARBA" id="ARBA00022448"/>
    </source>
</evidence>
<accession>A0A0H5SGD4</accession>
<protein>
    <recommendedName>
        <fullName evidence="3 12">Flagellar biosynthetic protein FlhB</fullName>
    </recommendedName>
</protein>
<keyword evidence="7 12" id="KW-1005">Bacterial flagellum biogenesis</keyword>
<evidence type="ECO:0000256" key="5">
    <source>
        <dbReference type="ARBA" id="ARBA00022475"/>
    </source>
</evidence>
<dbReference type="InterPro" id="IPR006136">
    <property type="entry name" value="FlhB"/>
</dbReference>
<dbReference type="GO" id="GO:0044780">
    <property type="term" value="P:bacterial-type flagellum assembly"/>
    <property type="evidence" value="ECO:0007669"/>
    <property type="project" value="InterPro"/>
</dbReference>
<name>A0A0H5SGD4_HERHM</name>
<gene>
    <name evidence="12" type="primary">flhB</name>
    <name evidence="13" type="ORF">HHT355_1346</name>
</gene>
<keyword evidence="4 12" id="KW-0813">Transport</keyword>
<comment type="subcellular location">
    <subcellularLocation>
        <location evidence="1">Cell membrane</location>
        <topology evidence="1">Multi-pass membrane protein</topology>
    </subcellularLocation>
</comment>
<organism evidence="13 14">
    <name type="scientific">Herbinix hemicellulosilytica</name>
    <dbReference type="NCBI Taxonomy" id="1564487"/>
    <lineage>
        <taxon>Bacteria</taxon>
        <taxon>Bacillati</taxon>
        <taxon>Bacillota</taxon>
        <taxon>Clostridia</taxon>
        <taxon>Lachnospirales</taxon>
        <taxon>Lachnospiraceae</taxon>
        <taxon>Herbinix</taxon>
    </lineage>
</organism>
<evidence type="ECO:0000256" key="9">
    <source>
        <dbReference type="ARBA" id="ARBA00022989"/>
    </source>
</evidence>
<dbReference type="SUPFAM" id="SSF160544">
    <property type="entry name" value="EscU C-terminal domain-like"/>
    <property type="match status" value="1"/>
</dbReference>
<keyword evidence="5 12" id="KW-1003">Cell membrane</keyword>
<evidence type="ECO:0000256" key="7">
    <source>
        <dbReference type="ARBA" id="ARBA00022795"/>
    </source>
</evidence>
<dbReference type="PRINTS" id="PR00950">
    <property type="entry name" value="TYPE3IMSPROT"/>
</dbReference>
<keyword evidence="6 12" id="KW-0812">Transmembrane</keyword>
<evidence type="ECO:0000256" key="8">
    <source>
        <dbReference type="ARBA" id="ARBA00022927"/>
    </source>
</evidence>
<evidence type="ECO:0000256" key="6">
    <source>
        <dbReference type="ARBA" id="ARBA00022692"/>
    </source>
</evidence>
<evidence type="ECO:0000256" key="2">
    <source>
        <dbReference type="ARBA" id="ARBA00010690"/>
    </source>
</evidence>
<keyword evidence="10 12" id="KW-0472">Membrane</keyword>
<evidence type="ECO:0000313" key="13">
    <source>
        <dbReference type="EMBL" id="CRZ34547.1"/>
    </source>
</evidence>